<evidence type="ECO:0000256" key="2">
    <source>
        <dbReference type="ARBA" id="ARBA00022692"/>
    </source>
</evidence>
<name>A0A382XQR7_9ZZZZ</name>
<keyword evidence="3 6" id="KW-1133">Transmembrane helix</keyword>
<dbReference type="GO" id="GO:0016020">
    <property type="term" value="C:membrane"/>
    <property type="evidence" value="ECO:0007669"/>
    <property type="project" value="UniProtKB-SubCell"/>
</dbReference>
<dbReference type="PANTHER" id="PTHR36460">
    <property type="entry name" value="UPF0132 DOMAIN PROTEIN (AFU_ORTHOLOGUE AFUA_3G10255)"/>
    <property type="match status" value="1"/>
</dbReference>
<dbReference type="EMBL" id="UINC01169761">
    <property type="protein sequence ID" value="SVD73462.1"/>
    <property type="molecule type" value="Genomic_DNA"/>
</dbReference>
<evidence type="ECO:0000256" key="6">
    <source>
        <dbReference type="SAM" id="Phobius"/>
    </source>
</evidence>
<gene>
    <name evidence="7" type="ORF">METZ01_LOCUS426316</name>
</gene>
<dbReference type="PANTHER" id="PTHR36460:SF1">
    <property type="entry name" value="UPF0132 DOMAIN PROTEIN (AFU_ORTHOLOGUE AFUA_3G10255)"/>
    <property type="match status" value="1"/>
</dbReference>
<feature type="transmembrane region" description="Helical" evidence="6">
    <location>
        <begin position="82"/>
        <end position="101"/>
    </location>
</feature>
<dbReference type="AlphaFoldDB" id="A0A382XQR7"/>
<accession>A0A382XQR7</accession>
<evidence type="ECO:0000313" key="7">
    <source>
        <dbReference type="EMBL" id="SVD73462.1"/>
    </source>
</evidence>
<sequence>MWPPLHLFALAQQEVNGMGYTYSPDEDKEQEEPRHERSTSAETSLGISQNIVGLLTYMLGWATGIAFLFIEKENSYVRFHAMQSIAVFVPLTIASILAPFVPFAGDWAESQIKCTVSKSF</sequence>
<feature type="transmembrane region" description="Helical" evidence="6">
    <location>
        <begin position="51"/>
        <end position="70"/>
    </location>
</feature>
<proteinExistence type="predicted"/>
<organism evidence="7">
    <name type="scientific">marine metagenome</name>
    <dbReference type="NCBI Taxonomy" id="408172"/>
    <lineage>
        <taxon>unclassified sequences</taxon>
        <taxon>metagenomes</taxon>
        <taxon>ecological metagenomes</taxon>
    </lineage>
</organism>
<evidence type="ECO:0000256" key="1">
    <source>
        <dbReference type="ARBA" id="ARBA00004141"/>
    </source>
</evidence>
<evidence type="ECO:0000256" key="3">
    <source>
        <dbReference type="ARBA" id="ARBA00022989"/>
    </source>
</evidence>
<feature type="region of interest" description="Disordered" evidence="5">
    <location>
        <begin position="18"/>
        <end position="43"/>
    </location>
</feature>
<reference evidence="7" key="1">
    <citation type="submission" date="2018-05" db="EMBL/GenBank/DDBJ databases">
        <authorList>
            <person name="Lanie J.A."/>
            <person name="Ng W.-L."/>
            <person name="Kazmierczak K.M."/>
            <person name="Andrzejewski T.M."/>
            <person name="Davidsen T.M."/>
            <person name="Wayne K.J."/>
            <person name="Tettelin H."/>
            <person name="Glass J.I."/>
            <person name="Rusch D."/>
            <person name="Podicherti R."/>
            <person name="Tsui H.-C.T."/>
            <person name="Winkler M.E."/>
        </authorList>
    </citation>
    <scope>NUCLEOTIDE SEQUENCE</scope>
</reference>
<protein>
    <submittedName>
        <fullName evidence="7">Uncharacterized protein</fullName>
    </submittedName>
</protein>
<comment type="subcellular location">
    <subcellularLocation>
        <location evidence="1">Membrane</location>
        <topology evidence="1">Multi-pass membrane protein</topology>
    </subcellularLocation>
</comment>
<keyword evidence="4 6" id="KW-0472">Membrane</keyword>
<keyword evidence="2 6" id="KW-0812">Transmembrane</keyword>
<evidence type="ECO:0000256" key="5">
    <source>
        <dbReference type="SAM" id="MobiDB-lite"/>
    </source>
</evidence>
<evidence type="ECO:0000256" key="4">
    <source>
        <dbReference type="ARBA" id="ARBA00023136"/>
    </source>
</evidence>